<comment type="subcellular location">
    <subcellularLocation>
        <location evidence="1">Cell inner membrane</location>
        <topology evidence="1">Multi-pass membrane protein</topology>
    </subcellularLocation>
    <subcellularLocation>
        <location evidence="9">Cell membrane</location>
        <topology evidence="9">Multi-pass membrane protein</topology>
    </subcellularLocation>
</comment>
<dbReference type="PROSITE" id="PS50928">
    <property type="entry name" value="ABC_TM1"/>
    <property type="match status" value="1"/>
</dbReference>
<keyword evidence="4" id="KW-1003">Cell membrane</keyword>
<feature type="transmembrane region" description="Helical" evidence="9">
    <location>
        <begin position="42"/>
        <end position="62"/>
    </location>
</feature>
<evidence type="ECO:0000313" key="12">
    <source>
        <dbReference type="Proteomes" id="UP000193061"/>
    </source>
</evidence>
<protein>
    <submittedName>
        <fullName evidence="11">Octopine transport system permease protein OccM</fullName>
    </submittedName>
</protein>
<keyword evidence="7 9" id="KW-1133">Transmembrane helix</keyword>
<keyword evidence="5" id="KW-0997">Cell inner membrane</keyword>
<proteinExistence type="inferred from homology"/>
<evidence type="ECO:0000256" key="9">
    <source>
        <dbReference type="RuleBase" id="RU363032"/>
    </source>
</evidence>
<keyword evidence="12" id="KW-1185">Reference proteome</keyword>
<dbReference type="AlphaFoldDB" id="A0A1X6ZVD4"/>
<evidence type="ECO:0000256" key="4">
    <source>
        <dbReference type="ARBA" id="ARBA00022475"/>
    </source>
</evidence>
<evidence type="ECO:0000256" key="1">
    <source>
        <dbReference type="ARBA" id="ARBA00004429"/>
    </source>
</evidence>
<keyword evidence="3 9" id="KW-0813">Transport</keyword>
<dbReference type="GO" id="GO:0022857">
    <property type="term" value="F:transmembrane transporter activity"/>
    <property type="evidence" value="ECO:0007669"/>
    <property type="project" value="InterPro"/>
</dbReference>
<comment type="similarity">
    <text evidence="2">Belongs to the binding-protein-dependent transport system permease family. HisMQ subfamily.</text>
</comment>
<evidence type="ECO:0000256" key="5">
    <source>
        <dbReference type="ARBA" id="ARBA00022519"/>
    </source>
</evidence>
<evidence type="ECO:0000256" key="2">
    <source>
        <dbReference type="ARBA" id="ARBA00010072"/>
    </source>
</evidence>
<accession>A0A1X6ZVD4</accession>
<evidence type="ECO:0000313" key="11">
    <source>
        <dbReference type="EMBL" id="SLN62138.1"/>
    </source>
</evidence>
<dbReference type="CDD" id="cd06261">
    <property type="entry name" value="TM_PBP2"/>
    <property type="match status" value="1"/>
</dbReference>
<dbReference type="PANTHER" id="PTHR30614:SF10">
    <property type="entry name" value="ARGININE ABC TRANSPORTER PERMEASE PROTEIN ARTM"/>
    <property type="match status" value="1"/>
</dbReference>
<keyword evidence="6 9" id="KW-0812">Transmembrane</keyword>
<dbReference type="EMBL" id="FWFX01000011">
    <property type="protein sequence ID" value="SLN62138.1"/>
    <property type="molecule type" value="Genomic_DNA"/>
</dbReference>
<dbReference type="InterPro" id="IPR043429">
    <property type="entry name" value="ArtM/GltK/GlnP/TcyL/YhdX-like"/>
</dbReference>
<evidence type="ECO:0000256" key="8">
    <source>
        <dbReference type="ARBA" id="ARBA00023136"/>
    </source>
</evidence>
<dbReference type="SUPFAM" id="SSF161098">
    <property type="entry name" value="MetI-like"/>
    <property type="match status" value="1"/>
</dbReference>
<feature type="domain" description="ABC transmembrane type-1" evidence="10">
    <location>
        <begin position="32"/>
        <end position="233"/>
    </location>
</feature>
<evidence type="ECO:0000256" key="7">
    <source>
        <dbReference type="ARBA" id="ARBA00022989"/>
    </source>
</evidence>
<evidence type="ECO:0000256" key="6">
    <source>
        <dbReference type="ARBA" id="ARBA00022692"/>
    </source>
</evidence>
<name>A0A1X6ZVD4_9RHOB</name>
<dbReference type="InterPro" id="IPR035906">
    <property type="entry name" value="MetI-like_sf"/>
</dbReference>
<feature type="transmembrane region" description="Helical" evidence="9">
    <location>
        <begin position="74"/>
        <end position="95"/>
    </location>
</feature>
<dbReference type="PANTHER" id="PTHR30614">
    <property type="entry name" value="MEMBRANE COMPONENT OF AMINO ACID ABC TRANSPORTER"/>
    <property type="match status" value="1"/>
</dbReference>
<dbReference type="NCBIfam" id="TIGR01726">
    <property type="entry name" value="HEQRo_perm_3TM"/>
    <property type="match status" value="1"/>
</dbReference>
<dbReference type="Proteomes" id="UP000193061">
    <property type="component" value="Unassembled WGS sequence"/>
</dbReference>
<dbReference type="GO" id="GO:0043190">
    <property type="term" value="C:ATP-binding cassette (ABC) transporter complex"/>
    <property type="evidence" value="ECO:0007669"/>
    <property type="project" value="InterPro"/>
</dbReference>
<evidence type="ECO:0000256" key="3">
    <source>
        <dbReference type="ARBA" id="ARBA00022448"/>
    </source>
</evidence>
<dbReference type="Pfam" id="PF00528">
    <property type="entry name" value="BPD_transp_1"/>
    <property type="match status" value="1"/>
</dbReference>
<dbReference type="Gene3D" id="1.10.3720.10">
    <property type="entry name" value="MetI-like"/>
    <property type="match status" value="1"/>
</dbReference>
<feature type="transmembrane region" description="Helical" evidence="9">
    <location>
        <begin position="171"/>
        <end position="195"/>
    </location>
</feature>
<feature type="transmembrane region" description="Helical" evidence="9">
    <location>
        <begin position="215"/>
        <end position="236"/>
    </location>
</feature>
<keyword evidence="8 9" id="KW-0472">Membrane</keyword>
<evidence type="ECO:0000259" key="10">
    <source>
        <dbReference type="PROSITE" id="PS50928"/>
    </source>
</evidence>
<reference evidence="11 12" key="1">
    <citation type="submission" date="2017-03" db="EMBL/GenBank/DDBJ databases">
        <authorList>
            <person name="Afonso C.L."/>
            <person name="Miller P.J."/>
            <person name="Scott M.A."/>
            <person name="Spackman E."/>
            <person name="Goraichik I."/>
            <person name="Dimitrov K.M."/>
            <person name="Suarez D.L."/>
            <person name="Swayne D.E."/>
        </authorList>
    </citation>
    <scope>NUCLEOTIDE SEQUENCE [LARGE SCALE GENOMIC DNA]</scope>
    <source>
        <strain evidence="11 12">CECT 7450</strain>
    </source>
</reference>
<dbReference type="GO" id="GO:0006865">
    <property type="term" value="P:amino acid transport"/>
    <property type="evidence" value="ECO:0007669"/>
    <property type="project" value="TreeGrafter"/>
</dbReference>
<feature type="transmembrane region" description="Helical" evidence="9">
    <location>
        <begin position="115"/>
        <end position="134"/>
    </location>
</feature>
<dbReference type="InterPro" id="IPR010065">
    <property type="entry name" value="AA_ABC_transptr_permease_3TM"/>
</dbReference>
<gene>
    <name evidence="11" type="primary">occM</name>
    <name evidence="11" type="ORF">ROA7450_03250</name>
</gene>
<dbReference type="InterPro" id="IPR000515">
    <property type="entry name" value="MetI-like"/>
</dbReference>
<sequence>MYQGMKFWVSDTICAGLSPLAGPLLGKACPRFVDGFLVTTELLALACGIGFFLAIALTFARMSGRTVLLWPAQVFVYVFRGTPLLVQLWIIYFGVGSLGEQGLGPFLWTFFKNPWLVGLLVLTLNTSAYVSEIFRGGLANIERGQMEAALSIGMPWLRAMRRIMLPQAIRIAWPAYGNELILMMKGSALISTITVMDLMGQTRTIFARNFDLNTYLYAAILYLVLAGCISAFVAVIERRFRHGTAR</sequence>
<organism evidence="11 12">
    <name type="scientific">Roseovarius albus</name>
    <dbReference type="NCBI Taxonomy" id="1247867"/>
    <lineage>
        <taxon>Bacteria</taxon>
        <taxon>Pseudomonadati</taxon>
        <taxon>Pseudomonadota</taxon>
        <taxon>Alphaproteobacteria</taxon>
        <taxon>Rhodobacterales</taxon>
        <taxon>Roseobacteraceae</taxon>
        <taxon>Roseovarius</taxon>
    </lineage>
</organism>